<sequence length="72" mass="8072">AWGRKVLDKVITQKSGFFDYISCEDVVMADRGFNIADDLAVCGAHLTIPASTRGEKQLEIEKSRQLAYLRIL</sequence>
<dbReference type="AlphaFoldDB" id="A0A1X7TMZ7"/>
<dbReference type="PANTHER" id="PTHR23080">
    <property type="entry name" value="THAP DOMAIN PROTEIN"/>
    <property type="match status" value="1"/>
</dbReference>
<dbReference type="InParanoid" id="A0A1X7TMZ7"/>
<accession>A0A1X7TMZ7</accession>
<keyword evidence="2" id="KW-0479">Metal-binding</keyword>
<evidence type="ECO:0000256" key="1">
    <source>
        <dbReference type="ARBA" id="ARBA00001968"/>
    </source>
</evidence>
<evidence type="ECO:0000256" key="2">
    <source>
        <dbReference type="ARBA" id="ARBA00022723"/>
    </source>
</evidence>
<protein>
    <recommendedName>
        <fullName evidence="3">DDE Tnp4 domain-containing protein</fullName>
    </recommendedName>
</protein>
<dbReference type="InterPro" id="IPR027806">
    <property type="entry name" value="HARBI1_dom"/>
</dbReference>
<organism evidence="4">
    <name type="scientific">Amphimedon queenslandica</name>
    <name type="common">Sponge</name>
    <dbReference type="NCBI Taxonomy" id="400682"/>
    <lineage>
        <taxon>Eukaryota</taxon>
        <taxon>Metazoa</taxon>
        <taxon>Porifera</taxon>
        <taxon>Demospongiae</taxon>
        <taxon>Heteroscleromorpha</taxon>
        <taxon>Haplosclerida</taxon>
        <taxon>Niphatidae</taxon>
        <taxon>Amphimedon</taxon>
    </lineage>
</organism>
<dbReference type="Pfam" id="PF13359">
    <property type="entry name" value="DDE_Tnp_4"/>
    <property type="match status" value="1"/>
</dbReference>
<dbReference type="GO" id="GO:0046872">
    <property type="term" value="F:metal ion binding"/>
    <property type="evidence" value="ECO:0007669"/>
    <property type="project" value="UniProtKB-KW"/>
</dbReference>
<evidence type="ECO:0000313" key="4">
    <source>
        <dbReference type="EnsemblMetazoa" id="Aqu2.1.16032_001"/>
    </source>
</evidence>
<feature type="domain" description="DDE Tnp4" evidence="3">
    <location>
        <begin position="3"/>
        <end position="71"/>
    </location>
</feature>
<proteinExistence type="predicted"/>
<evidence type="ECO:0000259" key="3">
    <source>
        <dbReference type="Pfam" id="PF13359"/>
    </source>
</evidence>
<reference evidence="4" key="1">
    <citation type="submission" date="2017-05" db="UniProtKB">
        <authorList>
            <consortium name="EnsemblMetazoa"/>
        </authorList>
    </citation>
    <scope>IDENTIFICATION</scope>
</reference>
<comment type="cofactor">
    <cofactor evidence="1">
        <name>a divalent metal cation</name>
        <dbReference type="ChEBI" id="CHEBI:60240"/>
    </cofactor>
</comment>
<name>A0A1X7TMZ7_AMPQE</name>
<dbReference type="EnsemblMetazoa" id="Aqu2.1.16032_001">
    <property type="protein sequence ID" value="Aqu2.1.16032_001"/>
    <property type="gene ID" value="Aqu2.1.16032"/>
</dbReference>